<dbReference type="Gene3D" id="3.30.450.20">
    <property type="entry name" value="PAS domain"/>
    <property type="match status" value="1"/>
</dbReference>
<dbReference type="OrthoDB" id="2645267at2"/>
<name>A0A2W0CII3_9BACL</name>
<sequence length="218" mass="25612">MSFFTTDLERLSFQSLRHQLIIVDRDWGIRSCNTAWQNGLGRLHLSKYKKTDAHRSSCETFHYLQLLQIWAAQEEETENSSIIQKLEKIQYPFVHFHTYDISVQSANLDLRWFRLELTPLNQADPPSPMGLALISHTDITEQKRIEQQLKLALSEVRTLRGLLPICAVCKQIKDEQDVWNSVEGYLERHTHAEFTHDICPDCIRRLYPKYSNILDKRS</sequence>
<evidence type="ECO:0000313" key="2">
    <source>
        <dbReference type="Proteomes" id="UP000247459"/>
    </source>
</evidence>
<gene>
    <name evidence="1" type="ORF">PIL02S_04261</name>
</gene>
<protein>
    <recommendedName>
        <fullName evidence="3">PAC domain-containing protein</fullName>
    </recommendedName>
</protein>
<evidence type="ECO:0008006" key="3">
    <source>
        <dbReference type="Google" id="ProtNLM"/>
    </source>
</evidence>
<dbReference type="SUPFAM" id="SSF55785">
    <property type="entry name" value="PYP-like sensor domain (PAS domain)"/>
    <property type="match status" value="1"/>
</dbReference>
<comment type="caution">
    <text evidence="1">The sequence shown here is derived from an EMBL/GenBank/DDBJ whole genome shotgun (WGS) entry which is preliminary data.</text>
</comment>
<reference evidence="1 2" key="1">
    <citation type="submission" date="2018-01" db="EMBL/GenBank/DDBJ databases">
        <title>Genome sequence of the PGP bacterium Paenibacillus illinoisensis E3.</title>
        <authorList>
            <person name="Rolli E."/>
            <person name="Marasco R."/>
            <person name="Bessem C."/>
            <person name="Michoud G."/>
            <person name="Gaiarsa S."/>
            <person name="Borin S."/>
            <person name="Daffonchio D."/>
        </authorList>
    </citation>
    <scope>NUCLEOTIDE SEQUENCE [LARGE SCALE GENOMIC DNA]</scope>
    <source>
        <strain evidence="1 2">E3</strain>
    </source>
</reference>
<dbReference type="RefSeq" id="WP_110821360.1">
    <property type="nucleotide sequence ID" value="NZ_PRLG01000021.1"/>
</dbReference>
<dbReference type="EMBL" id="PRLG01000021">
    <property type="protein sequence ID" value="PYY27638.1"/>
    <property type="molecule type" value="Genomic_DNA"/>
</dbReference>
<organism evidence="1 2">
    <name type="scientific">Paenibacillus illinoisensis</name>
    <dbReference type="NCBI Taxonomy" id="59845"/>
    <lineage>
        <taxon>Bacteria</taxon>
        <taxon>Bacillati</taxon>
        <taxon>Bacillota</taxon>
        <taxon>Bacilli</taxon>
        <taxon>Bacillales</taxon>
        <taxon>Paenibacillaceae</taxon>
        <taxon>Paenibacillus</taxon>
    </lineage>
</organism>
<dbReference type="InterPro" id="IPR035965">
    <property type="entry name" value="PAS-like_dom_sf"/>
</dbReference>
<evidence type="ECO:0000313" key="1">
    <source>
        <dbReference type="EMBL" id="PYY27638.1"/>
    </source>
</evidence>
<accession>A0A2W0CII3</accession>
<dbReference type="Proteomes" id="UP000247459">
    <property type="component" value="Unassembled WGS sequence"/>
</dbReference>
<proteinExistence type="predicted"/>
<dbReference type="AlphaFoldDB" id="A0A2W0CII3"/>